<sequence length="56" mass="6680">MKYEKYKILIIPHVNFSKSRVSEKKSLENFNGKAIESENPPTRKMIEMNIIKEIQR</sequence>
<dbReference type="Proteomes" id="UP000012153">
    <property type="component" value="Unassembled WGS sequence"/>
</dbReference>
<dbReference type="AlphaFoldDB" id="M6UK12"/>
<accession>M6UK12</accession>
<protein>
    <submittedName>
        <fullName evidence="1">Uncharacterized protein</fullName>
    </submittedName>
</protein>
<reference evidence="1 2" key="1">
    <citation type="submission" date="2013-01" db="EMBL/GenBank/DDBJ databases">
        <authorList>
            <person name="Harkins D.M."/>
            <person name="Durkin A.S."/>
            <person name="Brinkac L.M."/>
            <person name="Haft D.H."/>
            <person name="Selengut J.D."/>
            <person name="Sanka R."/>
            <person name="DePew J."/>
            <person name="Purushe J."/>
            <person name="Matthias M.A."/>
            <person name="Vinetz J.M."/>
            <person name="Sutton G.G."/>
            <person name="Nierman W.C."/>
            <person name="Fouts D.E."/>
        </authorList>
    </citation>
    <scope>NUCLEOTIDE SEQUENCE [LARGE SCALE GENOMIC DNA]</scope>
    <source>
        <strain evidence="1 2">ZUN142</strain>
    </source>
</reference>
<organism evidence="1 2">
    <name type="scientific">Leptospira noguchii serovar Autumnalis str. ZUN142</name>
    <dbReference type="NCBI Taxonomy" id="1085540"/>
    <lineage>
        <taxon>Bacteria</taxon>
        <taxon>Pseudomonadati</taxon>
        <taxon>Spirochaetota</taxon>
        <taxon>Spirochaetia</taxon>
        <taxon>Leptospirales</taxon>
        <taxon>Leptospiraceae</taxon>
        <taxon>Leptospira</taxon>
    </lineage>
</organism>
<name>M6UK12_9LEPT</name>
<comment type="caution">
    <text evidence="1">The sequence shown here is derived from an EMBL/GenBank/DDBJ whole genome shotgun (WGS) entry which is preliminary data.</text>
</comment>
<gene>
    <name evidence="1" type="ORF">LEP1GSC186_1884</name>
</gene>
<proteinExistence type="predicted"/>
<dbReference type="EMBL" id="AHOP02000021">
    <property type="protein sequence ID" value="EMO41404.1"/>
    <property type="molecule type" value="Genomic_DNA"/>
</dbReference>
<evidence type="ECO:0000313" key="2">
    <source>
        <dbReference type="Proteomes" id="UP000012153"/>
    </source>
</evidence>
<evidence type="ECO:0000313" key="1">
    <source>
        <dbReference type="EMBL" id="EMO41404.1"/>
    </source>
</evidence>